<dbReference type="Proteomes" id="UP001306508">
    <property type="component" value="Unassembled WGS sequence"/>
</dbReference>
<evidence type="ECO:0000256" key="1">
    <source>
        <dbReference type="ARBA" id="ARBA00004286"/>
    </source>
</evidence>
<keyword evidence="3" id="KW-0158">Chromosome</keyword>
<dbReference type="GO" id="GO:0000796">
    <property type="term" value="C:condensin complex"/>
    <property type="evidence" value="ECO:0007669"/>
    <property type="project" value="InterPro"/>
</dbReference>
<feature type="compositionally biased region" description="Basic and acidic residues" evidence="8">
    <location>
        <begin position="523"/>
        <end position="532"/>
    </location>
</feature>
<dbReference type="InterPro" id="IPR027165">
    <property type="entry name" value="CND3"/>
</dbReference>
<gene>
    <name evidence="10" type="ORF">RI543_000085</name>
</gene>
<evidence type="ECO:0000256" key="3">
    <source>
        <dbReference type="ARBA" id="ARBA00022454"/>
    </source>
</evidence>
<dbReference type="InterPro" id="IPR011989">
    <property type="entry name" value="ARM-like"/>
</dbReference>
<dbReference type="AlphaFoldDB" id="A0AAN7ZZ23"/>
<dbReference type="InterPro" id="IPR025977">
    <property type="entry name" value="Cnd3_C"/>
</dbReference>
<evidence type="ECO:0000256" key="4">
    <source>
        <dbReference type="ARBA" id="ARBA00022618"/>
    </source>
</evidence>
<dbReference type="GO" id="GO:0000793">
    <property type="term" value="C:condensed chromosome"/>
    <property type="evidence" value="ECO:0007669"/>
    <property type="project" value="TreeGrafter"/>
</dbReference>
<feature type="region of interest" description="Disordered" evidence="8">
    <location>
        <begin position="506"/>
        <end position="555"/>
    </location>
</feature>
<comment type="subcellular location">
    <subcellularLocation>
        <location evidence="1">Chromosome</location>
    </subcellularLocation>
</comment>
<dbReference type="PANTHER" id="PTHR14418">
    <property type="entry name" value="CONDENSIN COMPLEX SUBUNIT 3-RELATED"/>
    <property type="match status" value="1"/>
</dbReference>
<evidence type="ECO:0000256" key="2">
    <source>
        <dbReference type="ARBA" id="ARBA00006533"/>
    </source>
</evidence>
<evidence type="ECO:0000259" key="9">
    <source>
        <dbReference type="Pfam" id="PF12719"/>
    </source>
</evidence>
<keyword evidence="6" id="KW-0226">DNA condensation</keyword>
<keyword evidence="4" id="KW-0132">Cell division</keyword>
<dbReference type="InterPro" id="IPR016024">
    <property type="entry name" value="ARM-type_fold"/>
</dbReference>
<evidence type="ECO:0000256" key="7">
    <source>
        <dbReference type="ARBA" id="ARBA00023306"/>
    </source>
</evidence>
<accession>A0AAN7ZZ23</accession>
<keyword evidence="11" id="KW-1185">Reference proteome</keyword>
<dbReference type="Gene3D" id="1.25.10.10">
    <property type="entry name" value="Leucine-rich Repeat Variant"/>
    <property type="match status" value="1"/>
</dbReference>
<feature type="domain" description="Nuclear condensin complex subunit 3 C-terminal" evidence="9">
    <location>
        <begin position="594"/>
        <end position="877"/>
    </location>
</feature>
<dbReference type="SUPFAM" id="SSF48371">
    <property type="entry name" value="ARM repeat"/>
    <property type="match status" value="1"/>
</dbReference>
<evidence type="ECO:0000256" key="6">
    <source>
        <dbReference type="ARBA" id="ARBA00023067"/>
    </source>
</evidence>
<evidence type="ECO:0000313" key="11">
    <source>
        <dbReference type="Proteomes" id="UP001306508"/>
    </source>
</evidence>
<proteinExistence type="inferred from homology"/>
<keyword evidence="5" id="KW-0498">Mitosis</keyword>
<evidence type="ECO:0000256" key="8">
    <source>
        <dbReference type="SAM" id="MobiDB-lite"/>
    </source>
</evidence>
<keyword evidence="7" id="KW-0131">Cell cycle</keyword>
<dbReference type="EMBL" id="JAWIZZ010000006">
    <property type="protein sequence ID" value="KAK5782161.1"/>
    <property type="molecule type" value="Genomic_DNA"/>
</dbReference>
<evidence type="ECO:0000313" key="10">
    <source>
        <dbReference type="EMBL" id="KAK5782161.1"/>
    </source>
</evidence>
<comment type="similarity">
    <text evidence="2">Belongs to the CND3 (condensin subunit 3) family.</text>
</comment>
<reference evidence="11" key="1">
    <citation type="submission" date="2023-07" db="EMBL/GenBank/DDBJ databases">
        <title>A draft genome of Kazachstania heterogenica Y-27499.</title>
        <authorList>
            <person name="Donic C."/>
            <person name="Kralova J.S."/>
            <person name="Fidel L."/>
            <person name="Ben-Dor S."/>
            <person name="Jung S."/>
        </authorList>
    </citation>
    <scope>NUCLEOTIDE SEQUENCE [LARGE SCALE GENOMIC DNA]</scope>
    <source>
        <strain evidence="11">Y27499</strain>
    </source>
</reference>
<feature type="compositionally biased region" description="Acidic residues" evidence="8">
    <location>
        <begin position="535"/>
        <end position="554"/>
    </location>
</feature>
<dbReference type="GO" id="GO:0051301">
    <property type="term" value="P:cell division"/>
    <property type="evidence" value="ECO:0007669"/>
    <property type="project" value="UniProtKB-KW"/>
</dbReference>
<comment type="caution">
    <text evidence="10">The sequence shown here is derived from an EMBL/GenBank/DDBJ whole genome shotgun (WGS) entry which is preliminary data.</text>
</comment>
<feature type="compositionally biased region" description="Basic residues" evidence="8">
    <location>
        <begin position="510"/>
        <end position="522"/>
    </location>
</feature>
<dbReference type="PANTHER" id="PTHR14418:SF5">
    <property type="entry name" value="CONDENSIN COMPLEX SUBUNIT 3"/>
    <property type="match status" value="1"/>
</dbReference>
<evidence type="ECO:0000256" key="5">
    <source>
        <dbReference type="ARBA" id="ARBA00022776"/>
    </source>
</evidence>
<sequence>MSIADTNDINQKIFRSIADVFQQAQLSYAGHRKHIAILKKIQDKAIQNGFEESFNYWFNKFVLKILPLKKNEIVGDRIVKLIAAFIASLDKELAILKEKQHETFTEREQIFNRFVDGFIRYILRGIDSKDKNVRYRVLQLLVMIMDNLREIDEELYNLLIWSLNKRIYDKEGHIRTQAVFCLTKFQDETTISEDLNKDFGGDEEVPAAISLMHIIQNDPSPDVRRAAMLNLIKTPNTLSYILERARDINSVNRRLVYSRVLKSMGLQCFEKIDFKILDQLIKWGLEDRDDSVRNACEKLISYHWINLFNGDLIELLEHFNIIKSISIYPAVMRLLNVRDDIINRLKFPEGIWKEFTVEIAFLFRCLFTVCVENEYFEVIDEHFPEAAVLAEYVRFYSDKRFLPAQQESSSIPLSRADRKHLDFIIEQLLFTADKYDFSDEIGRRSMLSVIRNLLSYKALSEPLIRIGHKVLKKLSINEKDFVTMAIEIINDLRDEDIELQEQVEREKNKLQKKKNKQNKKRKSYSDNIEKPSSEVIEENEEEEEEEEEEDEDDLNSFHSAVDNLVNGKENDIDKSIINSIVKEREPSAETIVICLTRSSCMLELANEPLEQNILIMSLIETLITPAVRNSEPKVRELGVRNLGLCCLLDIQLAIENIYILGMCVSKGDELLKKIALQAIVDIFSIYGNEVVNGEGKVDSISLHKMFYKVLKNSDLPECQVVAAEGLCKLFLADIFTDDDLFETLVLSYFSPANTTNEPLIQVFAFSLPVYCLSHPIHQVKMSKVAADVLLRLCILWGDLQSSPDRNIKGTVMLKPNVIIQQLIHWTDPRKVVNRKEEDAAKSSVQLDFLLDLLHIFSQIDKKDIKRMILTNINNFYVTSQQPIEKLKQVQSLINDFLENETLDNLCKNSLTKFNSNLSAQVEAAMLQFNESKEEDRLGYTDQELSQILDESMTIENKNSSDKEINDHIMNDNNGALPADMSNIDSNVRKRNRTEMENSNIESNESLQTIPSKSVNFVTPASSSAFTRTQEDLDVEMSE</sequence>
<protein>
    <recommendedName>
        <fullName evidence="9">Nuclear condensin complex subunit 3 C-terminal domain-containing protein</fullName>
    </recommendedName>
</protein>
<organism evidence="10 11">
    <name type="scientific">Arxiozyma heterogenica</name>
    <dbReference type="NCBI Taxonomy" id="278026"/>
    <lineage>
        <taxon>Eukaryota</taxon>
        <taxon>Fungi</taxon>
        <taxon>Dikarya</taxon>
        <taxon>Ascomycota</taxon>
        <taxon>Saccharomycotina</taxon>
        <taxon>Saccharomycetes</taxon>
        <taxon>Saccharomycetales</taxon>
        <taxon>Saccharomycetaceae</taxon>
        <taxon>Arxiozyma</taxon>
    </lineage>
</organism>
<name>A0AAN7ZZ23_9SACH</name>
<dbReference type="Pfam" id="PF12719">
    <property type="entry name" value="Cnd3"/>
    <property type="match status" value="1"/>
</dbReference>
<dbReference type="GO" id="GO:0007076">
    <property type="term" value="P:mitotic chromosome condensation"/>
    <property type="evidence" value="ECO:0007669"/>
    <property type="project" value="InterPro"/>
</dbReference>